<name>A0ABV0Y8V1_9TELE</name>
<feature type="compositionally biased region" description="Polar residues" evidence="1">
    <location>
        <begin position="105"/>
        <end position="122"/>
    </location>
</feature>
<proteinExistence type="predicted"/>
<keyword evidence="3" id="KW-1185">Reference proteome</keyword>
<sequence>MEVSTAWAVQPSLNRHLNVVEGFECLNDTRSYVVWGLNAPGRVSHGQQALGDGSDKDRFKIPSSGPKTLRHMMSPGTTEPGSHPGARPGLGTRRVPGGHIAPCGSQAQMRDTRTSPSGPTTCRRNHEGPVQRGSGSRQVRTA</sequence>
<evidence type="ECO:0000256" key="1">
    <source>
        <dbReference type="SAM" id="MobiDB-lite"/>
    </source>
</evidence>
<evidence type="ECO:0000313" key="2">
    <source>
        <dbReference type="EMBL" id="MEQ2289983.1"/>
    </source>
</evidence>
<evidence type="ECO:0000313" key="3">
    <source>
        <dbReference type="Proteomes" id="UP001469553"/>
    </source>
</evidence>
<dbReference type="EMBL" id="JAHRIP010026169">
    <property type="protein sequence ID" value="MEQ2289983.1"/>
    <property type="molecule type" value="Genomic_DNA"/>
</dbReference>
<feature type="compositionally biased region" description="Polar residues" evidence="1">
    <location>
        <begin position="133"/>
        <end position="142"/>
    </location>
</feature>
<reference evidence="2 3" key="1">
    <citation type="submission" date="2021-06" db="EMBL/GenBank/DDBJ databases">
        <authorList>
            <person name="Palmer J.M."/>
        </authorList>
    </citation>
    <scope>NUCLEOTIDE SEQUENCE [LARGE SCALE GENOMIC DNA]</scope>
    <source>
        <strain evidence="2 3">AS_MEX2019</strain>
        <tissue evidence="2">Muscle</tissue>
    </source>
</reference>
<comment type="caution">
    <text evidence="2">The sequence shown here is derived from an EMBL/GenBank/DDBJ whole genome shotgun (WGS) entry which is preliminary data.</text>
</comment>
<organism evidence="2 3">
    <name type="scientific">Ameca splendens</name>
    <dbReference type="NCBI Taxonomy" id="208324"/>
    <lineage>
        <taxon>Eukaryota</taxon>
        <taxon>Metazoa</taxon>
        <taxon>Chordata</taxon>
        <taxon>Craniata</taxon>
        <taxon>Vertebrata</taxon>
        <taxon>Euteleostomi</taxon>
        <taxon>Actinopterygii</taxon>
        <taxon>Neopterygii</taxon>
        <taxon>Teleostei</taxon>
        <taxon>Neoteleostei</taxon>
        <taxon>Acanthomorphata</taxon>
        <taxon>Ovalentaria</taxon>
        <taxon>Atherinomorphae</taxon>
        <taxon>Cyprinodontiformes</taxon>
        <taxon>Goodeidae</taxon>
        <taxon>Ameca</taxon>
    </lineage>
</organism>
<gene>
    <name evidence="2" type="ORF">AMECASPLE_038732</name>
</gene>
<protein>
    <submittedName>
        <fullName evidence="2">Uncharacterized protein</fullName>
    </submittedName>
</protein>
<feature type="region of interest" description="Disordered" evidence="1">
    <location>
        <begin position="44"/>
        <end position="142"/>
    </location>
</feature>
<dbReference type="Proteomes" id="UP001469553">
    <property type="component" value="Unassembled WGS sequence"/>
</dbReference>
<accession>A0ABV0Y8V1</accession>